<organism evidence="2 3">
    <name type="scientific">Nephila pilipes</name>
    <name type="common">Giant wood spider</name>
    <name type="synonym">Nephila maculata</name>
    <dbReference type="NCBI Taxonomy" id="299642"/>
    <lineage>
        <taxon>Eukaryota</taxon>
        <taxon>Metazoa</taxon>
        <taxon>Ecdysozoa</taxon>
        <taxon>Arthropoda</taxon>
        <taxon>Chelicerata</taxon>
        <taxon>Arachnida</taxon>
        <taxon>Araneae</taxon>
        <taxon>Araneomorphae</taxon>
        <taxon>Entelegynae</taxon>
        <taxon>Araneoidea</taxon>
        <taxon>Nephilidae</taxon>
        <taxon>Nephila</taxon>
    </lineage>
</organism>
<proteinExistence type="predicted"/>
<keyword evidence="3" id="KW-1185">Reference proteome</keyword>
<accession>A0A8X6PJ39</accession>
<feature type="non-terminal residue" evidence="2">
    <location>
        <position position="69"/>
    </location>
</feature>
<comment type="caution">
    <text evidence="2">The sequence shown here is derived from an EMBL/GenBank/DDBJ whole genome shotgun (WGS) entry which is preliminary data.</text>
</comment>
<sequence>MKAYFTILVALCVALLTLQAVEMSPGTKERKESSKEFEGIIFDSLGYGLDYRFVSEKPLTIKPRHRNFR</sequence>
<protein>
    <submittedName>
        <fullName evidence="2">Uncharacterized protein</fullName>
    </submittedName>
</protein>
<dbReference type="Proteomes" id="UP000887013">
    <property type="component" value="Unassembled WGS sequence"/>
</dbReference>
<keyword evidence="1" id="KW-0732">Signal</keyword>
<evidence type="ECO:0000313" key="3">
    <source>
        <dbReference type="Proteomes" id="UP000887013"/>
    </source>
</evidence>
<name>A0A8X6PJ39_NEPPI</name>
<feature type="signal peptide" evidence="1">
    <location>
        <begin position="1"/>
        <end position="20"/>
    </location>
</feature>
<evidence type="ECO:0000256" key="1">
    <source>
        <dbReference type="SAM" id="SignalP"/>
    </source>
</evidence>
<feature type="chain" id="PRO_5036475734" evidence="1">
    <location>
        <begin position="21"/>
        <end position="69"/>
    </location>
</feature>
<dbReference type="AlphaFoldDB" id="A0A8X6PJ39"/>
<dbReference type="EMBL" id="BMAW01021645">
    <property type="protein sequence ID" value="GFT73964.1"/>
    <property type="molecule type" value="Genomic_DNA"/>
</dbReference>
<evidence type="ECO:0000313" key="2">
    <source>
        <dbReference type="EMBL" id="GFT73964.1"/>
    </source>
</evidence>
<gene>
    <name evidence="2" type="ORF">NPIL_570741</name>
</gene>
<reference evidence="2" key="1">
    <citation type="submission" date="2020-08" db="EMBL/GenBank/DDBJ databases">
        <title>Multicomponent nature underlies the extraordinary mechanical properties of spider dragline silk.</title>
        <authorList>
            <person name="Kono N."/>
            <person name="Nakamura H."/>
            <person name="Mori M."/>
            <person name="Yoshida Y."/>
            <person name="Ohtoshi R."/>
            <person name="Malay A.D."/>
            <person name="Moran D.A.P."/>
            <person name="Tomita M."/>
            <person name="Numata K."/>
            <person name="Arakawa K."/>
        </authorList>
    </citation>
    <scope>NUCLEOTIDE SEQUENCE</scope>
</reference>